<protein>
    <recommendedName>
        <fullName evidence="3">CHAT domain-containing protein</fullName>
    </recommendedName>
</protein>
<evidence type="ECO:0008006" key="3">
    <source>
        <dbReference type="Google" id="ProtNLM"/>
    </source>
</evidence>
<gene>
    <name evidence="1" type="ORF">ACFOEE_18375</name>
</gene>
<keyword evidence="2" id="KW-1185">Reference proteome</keyword>
<sequence length="235" mass="26324">MAVVNKKRAHNAILILESPWGLDDTDNNRTSVLPFIEGAAKRAGDTEVYHANFYDKSSFNKALECITRSSFDNSIIYIAAHGYKKKVGEVNIDHILFEVGELSKTHNITGIMFGSCFVGENITSIEVYLQETSIRWCAGYASSTWWFEGTLIDTALISYLSALGHEGYSSKDSMIEAFSDAIKPFAENFAIGQDYKERLVSLKDSLKIVIQPTGRGYRARDVTDIVFEHVKESRL</sequence>
<reference evidence="2" key="1">
    <citation type="journal article" date="2019" name="Int. J. Syst. Evol. Microbiol.">
        <title>The Global Catalogue of Microorganisms (GCM) 10K type strain sequencing project: providing services to taxonomists for standard genome sequencing and annotation.</title>
        <authorList>
            <consortium name="The Broad Institute Genomics Platform"/>
            <consortium name="The Broad Institute Genome Sequencing Center for Infectious Disease"/>
            <person name="Wu L."/>
            <person name="Ma J."/>
        </authorList>
    </citation>
    <scope>NUCLEOTIDE SEQUENCE [LARGE SCALE GENOMIC DNA]</scope>
    <source>
        <strain evidence="2">KCTC 42730</strain>
    </source>
</reference>
<dbReference type="Proteomes" id="UP001595453">
    <property type="component" value="Unassembled WGS sequence"/>
</dbReference>
<name>A0ABV7CPN3_9GAMM</name>
<dbReference type="EMBL" id="JBHRSD010000039">
    <property type="protein sequence ID" value="MFC3034477.1"/>
    <property type="molecule type" value="Genomic_DNA"/>
</dbReference>
<comment type="caution">
    <text evidence="1">The sequence shown here is derived from an EMBL/GenBank/DDBJ whole genome shotgun (WGS) entry which is preliminary data.</text>
</comment>
<organism evidence="1 2">
    <name type="scientific">Pseudoalteromonas fenneropenaei</name>
    <dbReference type="NCBI Taxonomy" id="1737459"/>
    <lineage>
        <taxon>Bacteria</taxon>
        <taxon>Pseudomonadati</taxon>
        <taxon>Pseudomonadota</taxon>
        <taxon>Gammaproteobacteria</taxon>
        <taxon>Alteromonadales</taxon>
        <taxon>Pseudoalteromonadaceae</taxon>
        <taxon>Pseudoalteromonas</taxon>
    </lineage>
</organism>
<accession>A0ABV7CPN3</accession>
<dbReference type="RefSeq" id="WP_377127825.1">
    <property type="nucleotide sequence ID" value="NZ_JBHRSD010000039.1"/>
</dbReference>
<evidence type="ECO:0000313" key="2">
    <source>
        <dbReference type="Proteomes" id="UP001595453"/>
    </source>
</evidence>
<proteinExistence type="predicted"/>
<evidence type="ECO:0000313" key="1">
    <source>
        <dbReference type="EMBL" id="MFC3034477.1"/>
    </source>
</evidence>